<evidence type="ECO:0000256" key="12">
    <source>
        <dbReference type="RuleBase" id="RU361188"/>
    </source>
</evidence>
<evidence type="ECO:0000259" key="14">
    <source>
        <dbReference type="Pfam" id="PF02055"/>
    </source>
</evidence>
<keyword evidence="6 13" id="KW-0732">Signal</keyword>
<comment type="catalytic activity">
    <reaction evidence="10">
        <text>a beta-D-glucosylceramide + H2O = an N-acyl-sphingoid base + D-glucose</text>
        <dbReference type="Rhea" id="RHEA:81447"/>
        <dbReference type="ChEBI" id="CHEBI:4167"/>
        <dbReference type="ChEBI" id="CHEBI:15377"/>
        <dbReference type="ChEBI" id="CHEBI:83264"/>
        <dbReference type="ChEBI" id="CHEBI:83273"/>
    </reaction>
    <physiologicalReaction direction="left-to-right" evidence="10">
        <dbReference type="Rhea" id="RHEA:81448"/>
    </physiologicalReaction>
</comment>
<dbReference type="PANTHER" id="PTHR11069:SF23">
    <property type="entry name" value="LYSOSOMAL ACID GLUCOSYLCERAMIDASE"/>
    <property type="match status" value="1"/>
</dbReference>
<keyword evidence="17" id="KW-1185">Reference proteome</keyword>
<dbReference type="HOGENOM" id="CLU_014379_1_2_1"/>
<organism evidence="16 17">
    <name type="scientific">Tetranychus urticae</name>
    <name type="common">Two-spotted spider mite</name>
    <dbReference type="NCBI Taxonomy" id="32264"/>
    <lineage>
        <taxon>Eukaryota</taxon>
        <taxon>Metazoa</taxon>
        <taxon>Ecdysozoa</taxon>
        <taxon>Arthropoda</taxon>
        <taxon>Chelicerata</taxon>
        <taxon>Arachnida</taxon>
        <taxon>Acari</taxon>
        <taxon>Acariformes</taxon>
        <taxon>Trombidiformes</taxon>
        <taxon>Prostigmata</taxon>
        <taxon>Eleutherengona</taxon>
        <taxon>Raphignathae</taxon>
        <taxon>Tetranychoidea</taxon>
        <taxon>Tetranychidae</taxon>
        <taxon>Tetranychus</taxon>
    </lineage>
</organism>
<dbReference type="EMBL" id="CAEY01000333">
    <property type="status" value="NOT_ANNOTATED_CDS"/>
    <property type="molecule type" value="Genomic_DNA"/>
</dbReference>
<comment type="catalytic activity">
    <reaction evidence="11">
        <text>an N-acyl-1-beta-D-glucosyl-15-methylhexadecasphing-4-enine + H2O = an N-acyl-15-methylhexadecasphing-4-enine + D-glucose</text>
        <dbReference type="Rhea" id="RHEA:34755"/>
        <dbReference type="ChEBI" id="CHEBI:4167"/>
        <dbReference type="ChEBI" id="CHEBI:15377"/>
        <dbReference type="ChEBI" id="CHEBI:70815"/>
        <dbReference type="ChEBI" id="CHEBI:70846"/>
    </reaction>
    <physiologicalReaction direction="left-to-right" evidence="11">
        <dbReference type="Rhea" id="RHEA:34756"/>
    </physiologicalReaction>
</comment>
<dbReference type="InterPro" id="IPR001139">
    <property type="entry name" value="Glyco_hydro_30"/>
</dbReference>
<dbReference type="PANTHER" id="PTHR11069">
    <property type="entry name" value="GLUCOSYLCERAMIDASE"/>
    <property type="match status" value="1"/>
</dbReference>
<keyword evidence="12" id="KW-0326">Glycosidase</keyword>
<dbReference type="STRING" id="32264.T1KPL0"/>
<dbReference type="GO" id="GO:0005102">
    <property type="term" value="F:signaling receptor binding"/>
    <property type="evidence" value="ECO:0007669"/>
    <property type="project" value="UniProtKB-ARBA"/>
</dbReference>
<feature type="domain" description="Glycosyl hydrolase family 30 TIM-barrel" evidence="14">
    <location>
        <begin position="100"/>
        <end position="449"/>
    </location>
</feature>
<comment type="pathway">
    <text evidence="2">Lipid metabolism; sphingolipid metabolism.</text>
</comment>
<name>T1KPL0_TETUR</name>
<dbReference type="GO" id="GO:0006066">
    <property type="term" value="P:alcohol metabolic process"/>
    <property type="evidence" value="ECO:0007669"/>
    <property type="project" value="UniProtKB-ARBA"/>
</dbReference>
<dbReference type="GO" id="GO:0016758">
    <property type="term" value="F:hexosyltransferase activity"/>
    <property type="evidence" value="ECO:0007669"/>
    <property type="project" value="UniProtKB-ARBA"/>
</dbReference>
<evidence type="ECO:0000259" key="15">
    <source>
        <dbReference type="Pfam" id="PF17189"/>
    </source>
</evidence>
<keyword evidence="9 12" id="KW-0443">Lipid metabolism</keyword>
<dbReference type="GO" id="GO:0032006">
    <property type="term" value="P:regulation of TOR signaling"/>
    <property type="evidence" value="ECO:0007669"/>
    <property type="project" value="UniProtKB-ARBA"/>
</dbReference>
<dbReference type="GO" id="GO:0030163">
    <property type="term" value="P:protein catabolic process"/>
    <property type="evidence" value="ECO:0007669"/>
    <property type="project" value="UniProtKB-ARBA"/>
</dbReference>
<dbReference type="eggNOG" id="KOG2566">
    <property type="taxonomic scope" value="Eukaryota"/>
</dbReference>
<dbReference type="PRINTS" id="PR00843">
    <property type="entry name" value="GLHYDRLASE30"/>
</dbReference>
<feature type="signal peptide" evidence="13">
    <location>
        <begin position="1"/>
        <end position="20"/>
    </location>
</feature>
<comment type="catalytic activity">
    <reaction evidence="1">
        <text>a beta-D-glucosyl-(1&lt;-&gt;1')-N-acylsphing-4-enine + H2O = an N-acylsphing-4-enine + D-glucose</text>
        <dbReference type="Rhea" id="RHEA:13269"/>
        <dbReference type="ChEBI" id="CHEBI:4167"/>
        <dbReference type="ChEBI" id="CHEBI:15377"/>
        <dbReference type="ChEBI" id="CHEBI:22801"/>
        <dbReference type="ChEBI" id="CHEBI:52639"/>
        <dbReference type="EC" id="3.2.1.45"/>
    </reaction>
    <physiologicalReaction direction="left-to-right" evidence="1">
        <dbReference type="Rhea" id="RHEA:13270"/>
    </physiologicalReaction>
</comment>
<sequence length="520" mass="58488">MDRLLPCTIVLLLFINAVKTDGCHKRKFKDDSFVCVCNELECDSFEPVTNPPKGLIYSYVSDRDEHRFHKDTLDPKTLVNAVTADSIKLSINVNETYQQIIGFGGSFTDAAGINIKSLPDKLVLDLIRDYFGKDGLEYNMGRVTIGGADFSTRPYTYQDDYQDLNWTHFALAEEDLVYKIPYIKIANDFSGGLKLFGSMWSPPAWMKYQQRINGTGTLIGDPGEIYYKAMASYMVKFLDEYKKHGVEFWGITTLNEPSAGGKPDYAFNCLGISPEQMTKWIAKDLGPILKAAGYGKDKLKLLILDDNVSLLFLYASRVFSNYEASQYVSGIAVHWYENAQFGFDGFDKTHQFFPDYLMLSTEACTGAGSDDPGVRLGSWKRGEEYANDLVGNMNHWSSGWVDWNLALNSIGGPNWVSNFVDAPIIVNAEKQEYYKQPMYYALAHFSKFLKPGSTRLGFKVTNPNDNVRTTVFKTDQNQLVVITVNSNDHAVNLTFEGFAENPIGLTLGPRSFRTLVINKS</sequence>
<dbReference type="EnsemblMetazoa" id="tetur17g00870.1">
    <property type="protein sequence ID" value="tetur17g00870.1"/>
    <property type="gene ID" value="tetur17g00870"/>
</dbReference>
<dbReference type="EC" id="3.2.1.45" evidence="5 12"/>
<evidence type="ECO:0000256" key="13">
    <source>
        <dbReference type="SAM" id="SignalP"/>
    </source>
</evidence>
<keyword evidence="8 12" id="KW-0746">Sphingolipid metabolism</keyword>
<dbReference type="Pfam" id="PF02055">
    <property type="entry name" value="Glyco_hydro_30"/>
    <property type="match status" value="1"/>
</dbReference>
<evidence type="ECO:0000256" key="5">
    <source>
        <dbReference type="ARBA" id="ARBA00012658"/>
    </source>
</evidence>
<protein>
    <recommendedName>
        <fullName evidence="5 12">Glucosylceramidase</fullName>
        <ecNumber evidence="5 12">3.2.1.45</ecNumber>
    </recommendedName>
</protein>
<dbReference type="AlphaFoldDB" id="T1KPL0"/>
<evidence type="ECO:0000256" key="7">
    <source>
        <dbReference type="ARBA" id="ARBA00022801"/>
    </source>
</evidence>
<dbReference type="GO" id="GO:0006914">
    <property type="term" value="P:autophagy"/>
    <property type="evidence" value="ECO:0007669"/>
    <property type="project" value="UniProtKB-ARBA"/>
</dbReference>
<dbReference type="KEGG" id="tut:107366209"/>
<feature type="domain" description="Glycosyl hydrolase family 30 beta sandwich" evidence="15">
    <location>
        <begin position="452"/>
        <end position="515"/>
    </location>
</feature>
<dbReference type="Proteomes" id="UP000015104">
    <property type="component" value="Unassembled WGS sequence"/>
</dbReference>
<dbReference type="OrthoDB" id="2160638at2759"/>
<dbReference type="GO" id="GO:0016241">
    <property type="term" value="P:regulation of macroautophagy"/>
    <property type="evidence" value="ECO:0007669"/>
    <property type="project" value="UniProtKB-ARBA"/>
</dbReference>
<dbReference type="GO" id="GO:0010605">
    <property type="term" value="P:negative regulation of macromolecule metabolic process"/>
    <property type="evidence" value="ECO:0007669"/>
    <property type="project" value="UniProtKB-ARBA"/>
</dbReference>
<dbReference type="OMA" id="MQTENEC"/>
<evidence type="ECO:0000313" key="16">
    <source>
        <dbReference type="EnsemblMetazoa" id="tetur17g00870.1"/>
    </source>
</evidence>
<dbReference type="GO" id="GO:0005774">
    <property type="term" value="C:vacuolar membrane"/>
    <property type="evidence" value="ECO:0007669"/>
    <property type="project" value="UniProtKB-ARBA"/>
</dbReference>
<keyword evidence="7 12" id="KW-0378">Hydrolase</keyword>
<evidence type="ECO:0000256" key="1">
    <source>
        <dbReference type="ARBA" id="ARBA00001013"/>
    </source>
</evidence>
<dbReference type="GO" id="GO:0005764">
    <property type="term" value="C:lysosome"/>
    <property type="evidence" value="ECO:0007669"/>
    <property type="project" value="UniProtKB-ARBA"/>
</dbReference>
<comment type="similarity">
    <text evidence="4 12">Belongs to the glycosyl hydrolase 30 family.</text>
</comment>
<dbReference type="GO" id="GO:0051246">
    <property type="term" value="P:regulation of protein metabolic process"/>
    <property type="evidence" value="ECO:0007669"/>
    <property type="project" value="UniProtKB-ARBA"/>
</dbReference>
<evidence type="ECO:0000256" key="4">
    <source>
        <dbReference type="ARBA" id="ARBA00005382"/>
    </source>
</evidence>
<accession>T1KPL0</accession>
<dbReference type="GO" id="GO:0008202">
    <property type="term" value="P:steroid metabolic process"/>
    <property type="evidence" value="ECO:0007669"/>
    <property type="project" value="UniProtKB-ARBA"/>
</dbReference>
<dbReference type="GO" id="GO:0042391">
    <property type="term" value="P:regulation of membrane potential"/>
    <property type="evidence" value="ECO:0007669"/>
    <property type="project" value="UniProtKB-ARBA"/>
</dbReference>
<dbReference type="SUPFAM" id="SSF51011">
    <property type="entry name" value="Glycosyl hydrolase domain"/>
    <property type="match status" value="1"/>
</dbReference>
<dbReference type="GO" id="GO:0006680">
    <property type="term" value="P:glucosylceramide catabolic process"/>
    <property type="evidence" value="ECO:0007669"/>
    <property type="project" value="UniProtKB-ARBA"/>
</dbReference>
<evidence type="ECO:0000256" key="6">
    <source>
        <dbReference type="ARBA" id="ARBA00022729"/>
    </source>
</evidence>
<evidence type="ECO:0000256" key="3">
    <source>
        <dbReference type="ARBA" id="ARBA00004991"/>
    </source>
</evidence>
<gene>
    <name evidence="16" type="primary">107366209</name>
</gene>
<evidence type="ECO:0000256" key="11">
    <source>
        <dbReference type="ARBA" id="ARBA00051345"/>
    </source>
</evidence>
<evidence type="ECO:0000256" key="10">
    <source>
        <dbReference type="ARBA" id="ARBA00050474"/>
    </source>
</evidence>
<reference evidence="16" key="2">
    <citation type="submission" date="2015-06" db="UniProtKB">
        <authorList>
            <consortium name="EnsemblMetazoa"/>
        </authorList>
    </citation>
    <scope>IDENTIFICATION</scope>
</reference>
<dbReference type="InterPro" id="IPR017853">
    <property type="entry name" value="GH"/>
</dbReference>
<dbReference type="InterPro" id="IPR033453">
    <property type="entry name" value="Glyco_hydro_30_TIM-barrel"/>
</dbReference>
<evidence type="ECO:0000256" key="2">
    <source>
        <dbReference type="ARBA" id="ARBA00004760"/>
    </source>
</evidence>
<evidence type="ECO:0000313" key="17">
    <source>
        <dbReference type="Proteomes" id="UP000015104"/>
    </source>
</evidence>
<evidence type="ECO:0000256" key="9">
    <source>
        <dbReference type="ARBA" id="ARBA00023098"/>
    </source>
</evidence>
<reference evidence="17" key="1">
    <citation type="submission" date="2011-08" db="EMBL/GenBank/DDBJ databases">
        <authorList>
            <person name="Rombauts S."/>
        </authorList>
    </citation>
    <scope>NUCLEOTIDE SEQUENCE</scope>
    <source>
        <strain evidence="17">London</strain>
    </source>
</reference>
<dbReference type="GO" id="GO:0004348">
    <property type="term" value="F:glucosylceramidase activity"/>
    <property type="evidence" value="ECO:0007669"/>
    <property type="project" value="UniProtKB-EC"/>
</dbReference>
<comment type="pathway">
    <text evidence="3">Sphingolipid metabolism.</text>
</comment>
<dbReference type="InterPro" id="IPR033452">
    <property type="entry name" value="GH30_C"/>
</dbReference>
<dbReference type="Gene3D" id="3.20.20.80">
    <property type="entry name" value="Glycosidases"/>
    <property type="match status" value="1"/>
</dbReference>
<dbReference type="SUPFAM" id="SSF51445">
    <property type="entry name" value="(Trans)glycosidases"/>
    <property type="match status" value="1"/>
</dbReference>
<dbReference type="Pfam" id="PF17189">
    <property type="entry name" value="Glyco_hydro_30C"/>
    <property type="match status" value="1"/>
</dbReference>
<proteinExistence type="inferred from homology"/>
<feature type="chain" id="PRO_5004591806" description="Glucosylceramidase" evidence="13">
    <location>
        <begin position="21"/>
        <end position="520"/>
    </location>
</feature>
<dbReference type="GO" id="GO:0007040">
    <property type="term" value="P:lysosome organization"/>
    <property type="evidence" value="ECO:0007669"/>
    <property type="project" value="UniProtKB-ARBA"/>
</dbReference>
<evidence type="ECO:0000256" key="8">
    <source>
        <dbReference type="ARBA" id="ARBA00022919"/>
    </source>
</evidence>
<dbReference type="FunFam" id="3.20.20.80:FF:000030">
    <property type="entry name" value="Lysosomal acid glucosylceramidase"/>
    <property type="match status" value="1"/>
</dbReference>